<evidence type="ECO:0000313" key="1">
    <source>
        <dbReference type="Proteomes" id="UP000887579"/>
    </source>
</evidence>
<sequence length="607" mass="69758">MKQKWKQHVEDAACQIHALFVNNSVDEISNCISDFYVKCPQESLRATAIELICKIHSLRRPKKNIDACIEQICLGFKAHMNGKDDKSVKDKRCITVALSQNPKICEFAFSVLLHLCEPSKALTPLIYSRIKELPQGIKEQWIQTFNLKCQMLLEDGDGKKRSFDAGCITNMYNKYQTDNLRYATMDVIVKTFKSASNINNILFVIQTILLQFQAFLKGKDDIFVKEACNRVVSGKLWGKCFQIIFDYNLTLCSTAIDLLFHIREPEAKKRNFLIYDNVQKLILNEDTLNKGFEWIQIFNLDLEKLKLKKAVITERPSVAVEDKKEAHDSLEPPYVNMAAPMNQDEQPRNIISKTEKENKADNNKKPNVADEVTKQPDDAVVEDECIEIVTCCLWEKPYKLITVMTPKACRIFVDEYLIKSKPRIVRIDFEHSEQKAVLLQLATRKWICLIDIKKLSPNQWKRIFTTLFAPNIILVGFAFRFDILVETFSFLLKLLHERQGKVLCLQKLSNQLIKDKRYDTVFLKNPTIGCGLGTLAKAVLDYEMAEQQSDSSELTQSQKTSAITEVAVIALIYKSVTKRLKKKIGNIATKELIKNAFISHHQEVKKK</sequence>
<protein>
    <submittedName>
        <fullName evidence="2">Uncharacterized protein</fullName>
    </submittedName>
</protein>
<proteinExistence type="predicted"/>
<evidence type="ECO:0000313" key="2">
    <source>
        <dbReference type="WBParaSite" id="ES5_v2.g19768.t1"/>
    </source>
</evidence>
<name>A0AC34FSQ7_9BILA</name>
<organism evidence="1 2">
    <name type="scientific">Panagrolaimus sp. ES5</name>
    <dbReference type="NCBI Taxonomy" id="591445"/>
    <lineage>
        <taxon>Eukaryota</taxon>
        <taxon>Metazoa</taxon>
        <taxon>Ecdysozoa</taxon>
        <taxon>Nematoda</taxon>
        <taxon>Chromadorea</taxon>
        <taxon>Rhabditida</taxon>
        <taxon>Tylenchina</taxon>
        <taxon>Panagrolaimomorpha</taxon>
        <taxon>Panagrolaimoidea</taxon>
        <taxon>Panagrolaimidae</taxon>
        <taxon>Panagrolaimus</taxon>
    </lineage>
</organism>
<reference evidence="2" key="1">
    <citation type="submission" date="2022-11" db="UniProtKB">
        <authorList>
            <consortium name="WormBaseParasite"/>
        </authorList>
    </citation>
    <scope>IDENTIFICATION</scope>
</reference>
<dbReference type="WBParaSite" id="ES5_v2.g19768.t1">
    <property type="protein sequence ID" value="ES5_v2.g19768.t1"/>
    <property type="gene ID" value="ES5_v2.g19768"/>
</dbReference>
<accession>A0AC34FSQ7</accession>
<dbReference type="Proteomes" id="UP000887579">
    <property type="component" value="Unplaced"/>
</dbReference>